<dbReference type="AlphaFoldDB" id="A0A3B0ZSI4"/>
<organism evidence="5">
    <name type="scientific">hydrothermal vent metagenome</name>
    <dbReference type="NCBI Taxonomy" id="652676"/>
    <lineage>
        <taxon>unclassified sequences</taxon>
        <taxon>metagenomes</taxon>
        <taxon>ecological metagenomes</taxon>
    </lineage>
</organism>
<evidence type="ECO:0000256" key="4">
    <source>
        <dbReference type="ARBA" id="ARBA00023186"/>
    </source>
</evidence>
<proteinExistence type="predicted"/>
<dbReference type="Pfam" id="PF05400">
    <property type="entry name" value="FliT"/>
    <property type="match status" value="1"/>
</dbReference>
<evidence type="ECO:0000313" key="5">
    <source>
        <dbReference type="EMBL" id="VAW84384.1"/>
    </source>
</evidence>
<evidence type="ECO:0008006" key="6">
    <source>
        <dbReference type="Google" id="ProtNLM"/>
    </source>
</evidence>
<evidence type="ECO:0000256" key="1">
    <source>
        <dbReference type="ARBA" id="ARBA00004496"/>
    </source>
</evidence>
<gene>
    <name evidence="5" type="ORF">MNBD_GAMMA16-497</name>
</gene>
<keyword evidence="4" id="KW-0143">Chaperone</keyword>
<keyword evidence="2" id="KW-0963">Cytoplasm</keyword>
<dbReference type="EMBL" id="UOFO01000043">
    <property type="protein sequence ID" value="VAW84384.1"/>
    <property type="molecule type" value="Genomic_DNA"/>
</dbReference>
<reference evidence="5" key="1">
    <citation type="submission" date="2018-06" db="EMBL/GenBank/DDBJ databases">
        <authorList>
            <person name="Zhirakovskaya E."/>
        </authorList>
    </citation>
    <scope>NUCLEOTIDE SEQUENCE</scope>
</reference>
<keyword evidence="3" id="KW-1005">Bacterial flagellum biogenesis</keyword>
<dbReference type="Gene3D" id="1.20.58.380">
    <property type="entry name" value="Flagellar protein flit"/>
    <property type="match status" value="1"/>
</dbReference>
<sequence length="101" mass="11464">MNDSKDLMVLLTLSKKMLEACEGDDWPQVTALEQQRAPLLKQFFDENTLQTTGLEISSDLEKLIAINQAIQSKSETERKNLLCQLGNLKRIHKVVDAYSID</sequence>
<evidence type="ECO:0000256" key="3">
    <source>
        <dbReference type="ARBA" id="ARBA00022795"/>
    </source>
</evidence>
<name>A0A3B0ZSI4_9ZZZZ</name>
<comment type="subcellular location">
    <subcellularLocation>
        <location evidence="1">Cytoplasm</location>
    </subcellularLocation>
</comment>
<protein>
    <recommendedName>
        <fullName evidence="6">Flagellar protein FliT</fullName>
    </recommendedName>
</protein>
<evidence type="ECO:0000256" key="2">
    <source>
        <dbReference type="ARBA" id="ARBA00022490"/>
    </source>
</evidence>
<dbReference type="InterPro" id="IPR008622">
    <property type="entry name" value="FliT"/>
</dbReference>
<accession>A0A3B0ZSI4</accession>